<keyword evidence="2" id="KW-1185">Reference proteome</keyword>
<name>A0A2J7QLQ0_9NEOP</name>
<dbReference type="InParanoid" id="A0A2J7QLQ0"/>
<dbReference type="STRING" id="105785.A0A2J7QLQ0"/>
<gene>
    <name evidence="1" type="ORF">B7P43_G01933</name>
</gene>
<accession>A0A2J7QLQ0</accession>
<comment type="caution">
    <text evidence="1">The sequence shown here is derived from an EMBL/GenBank/DDBJ whole genome shotgun (WGS) entry which is preliminary data.</text>
</comment>
<dbReference type="AlphaFoldDB" id="A0A2J7QLQ0"/>
<protein>
    <recommendedName>
        <fullName evidence="3">DDE Tnp4 domain-containing protein</fullName>
    </recommendedName>
</protein>
<proteinExistence type="predicted"/>
<dbReference type="EMBL" id="NEVH01013241">
    <property type="protein sequence ID" value="PNF29515.1"/>
    <property type="molecule type" value="Genomic_DNA"/>
</dbReference>
<dbReference type="Proteomes" id="UP000235965">
    <property type="component" value="Unassembled WGS sequence"/>
</dbReference>
<evidence type="ECO:0008006" key="3">
    <source>
        <dbReference type="Google" id="ProtNLM"/>
    </source>
</evidence>
<dbReference type="OrthoDB" id="6762262at2759"/>
<reference evidence="1 2" key="1">
    <citation type="submission" date="2017-12" db="EMBL/GenBank/DDBJ databases">
        <title>Hemimetabolous genomes reveal molecular basis of termite eusociality.</title>
        <authorList>
            <person name="Harrison M.C."/>
            <person name="Jongepier E."/>
            <person name="Robertson H.M."/>
            <person name="Arning N."/>
            <person name="Bitard-Feildel T."/>
            <person name="Chao H."/>
            <person name="Childers C.P."/>
            <person name="Dinh H."/>
            <person name="Doddapaneni H."/>
            <person name="Dugan S."/>
            <person name="Gowin J."/>
            <person name="Greiner C."/>
            <person name="Han Y."/>
            <person name="Hu H."/>
            <person name="Hughes D.S.T."/>
            <person name="Huylmans A.-K."/>
            <person name="Kemena C."/>
            <person name="Kremer L.P.M."/>
            <person name="Lee S.L."/>
            <person name="Lopez-Ezquerra A."/>
            <person name="Mallet L."/>
            <person name="Monroy-Kuhn J.M."/>
            <person name="Moser A."/>
            <person name="Murali S.C."/>
            <person name="Muzny D.M."/>
            <person name="Otani S."/>
            <person name="Piulachs M.-D."/>
            <person name="Poelchau M."/>
            <person name="Qu J."/>
            <person name="Schaub F."/>
            <person name="Wada-Katsumata A."/>
            <person name="Worley K.C."/>
            <person name="Xie Q."/>
            <person name="Ylla G."/>
            <person name="Poulsen M."/>
            <person name="Gibbs R.A."/>
            <person name="Schal C."/>
            <person name="Richards S."/>
            <person name="Belles X."/>
            <person name="Korb J."/>
            <person name="Bornberg-Bauer E."/>
        </authorList>
    </citation>
    <scope>NUCLEOTIDE SEQUENCE [LARGE SCALE GENOMIC DNA]</scope>
    <source>
        <tissue evidence="1">Whole body</tissue>
    </source>
</reference>
<evidence type="ECO:0000313" key="2">
    <source>
        <dbReference type="Proteomes" id="UP000235965"/>
    </source>
</evidence>
<sequence>MYFHMSVRKFGNLLKILGQELTKQNSKWRQSVSPEERLALTKKYLGSKDSQISLSFSYSLDPSTVNSIIFQTCKAIKEMPEPTGEMWRKMTDDFYSMWQFPNCIGAIDGKHFEIQTPKNSGSLYFNYKKCLEQSCLNIPEPRPVLNSTETYPFSIVGDKAFPLGWRKLHNEELYNVYSSPSIIRMIKSRAGHVARMGETRNAYRILVGKRPQGRPRRRWVYNIRMDLRDIGWDGMDWIDLAQDRDQWRALANTVMNLRVP</sequence>
<organism evidence="1 2">
    <name type="scientific">Cryptotermes secundus</name>
    <dbReference type="NCBI Taxonomy" id="105785"/>
    <lineage>
        <taxon>Eukaryota</taxon>
        <taxon>Metazoa</taxon>
        <taxon>Ecdysozoa</taxon>
        <taxon>Arthropoda</taxon>
        <taxon>Hexapoda</taxon>
        <taxon>Insecta</taxon>
        <taxon>Pterygota</taxon>
        <taxon>Neoptera</taxon>
        <taxon>Polyneoptera</taxon>
        <taxon>Dictyoptera</taxon>
        <taxon>Blattodea</taxon>
        <taxon>Blattoidea</taxon>
        <taxon>Termitoidae</taxon>
        <taxon>Kalotermitidae</taxon>
        <taxon>Cryptotermitinae</taxon>
        <taxon>Cryptotermes</taxon>
    </lineage>
</organism>
<evidence type="ECO:0000313" key="1">
    <source>
        <dbReference type="EMBL" id="PNF29515.1"/>
    </source>
</evidence>